<protein>
    <submittedName>
        <fullName evidence="2">Uncharacterized protein</fullName>
    </submittedName>
</protein>
<feature type="compositionally biased region" description="Basic and acidic residues" evidence="1">
    <location>
        <begin position="119"/>
        <end position="128"/>
    </location>
</feature>
<reference evidence="2" key="1">
    <citation type="submission" date="2023-04" db="EMBL/GenBank/DDBJ databases">
        <authorList>
            <consortium name="ELIXIR-Norway"/>
        </authorList>
    </citation>
    <scope>NUCLEOTIDE SEQUENCE [LARGE SCALE GENOMIC DNA]</scope>
</reference>
<dbReference type="EMBL" id="OX459950">
    <property type="protein sequence ID" value="CAI9156654.1"/>
    <property type="molecule type" value="Genomic_DNA"/>
</dbReference>
<proteinExistence type="predicted"/>
<dbReference type="Proteomes" id="UP001176941">
    <property type="component" value="Chromosome 14"/>
</dbReference>
<organism evidence="2 3">
    <name type="scientific">Rangifer tarandus platyrhynchus</name>
    <name type="common">Svalbard reindeer</name>
    <dbReference type="NCBI Taxonomy" id="3082113"/>
    <lineage>
        <taxon>Eukaryota</taxon>
        <taxon>Metazoa</taxon>
        <taxon>Chordata</taxon>
        <taxon>Craniata</taxon>
        <taxon>Vertebrata</taxon>
        <taxon>Euteleostomi</taxon>
        <taxon>Mammalia</taxon>
        <taxon>Eutheria</taxon>
        <taxon>Laurasiatheria</taxon>
        <taxon>Artiodactyla</taxon>
        <taxon>Ruminantia</taxon>
        <taxon>Pecora</taxon>
        <taxon>Cervidae</taxon>
        <taxon>Odocoileinae</taxon>
        <taxon>Rangifer</taxon>
    </lineage>
</organism>
<feature type="region of interest" description="Disordered" evidence="1">
    <location>
        <begin position="1"/>
        <end position="167"/>
    </location>
</feature>
<evidence type="ECO:0000256" key="1">
    <source>
        <dbReference type="SAM" id="MobiDB-lite"/>
    </source>
</evidence>
<evidence type="ECO:0000313" key="3">
    <source>
        <dbReference type="Proteomes" id="UP001176941"/>
    </source>
</evidence>
<keyword evidence="3" id="KW-1185">Reference proteome</keyword>
<evidence type="ECO:0000313" key="2">
    <source>
        <dbReference type="EMBL" id="CAI9156654.1"/>
    </source>
</evidence>
<sequence>MKAASLGARGQGRLRDLSAWGSGRRPEPWRRSDRRVTTRTPAPLREAPPSTCDRDQARVQGTAHTSAPGPPPPPAMGSGPLRGLTSRDAQQSWVLMTSGGQLPGHQISPRKAGPYGEPPEPRAAERSSHCPGSVLSRTLGAADPPTRSGLQALASDLRGSARALATT</sequence>
<gene>
    <name evidence="2" type="ORF">MRATA1EN1_LOCUS5616</name>
</gene>
<name>A0ABN8Y5Q5_RANTA</name>
<feature type="compositionally biased region" description="Polar residues" evidence="1">
    <location>
        <begin position="87"/>
        <end position="100"/>
    </location>
</feature>
<accession>A0ABN8Y5Q5</accession>
<feature type="compositionally biased region" description="Basic and acidic residues" evidence="1">
    <location>
        <begin position="24"/>
        <end position="36"/>
    </location>
</feature>